<comment type="similarity">
    <text evidence="2">Belongs to the interleukin-1 receptor family.</text>
</comment>
<keyword evidence="12" id="KW-0325">Glycoprotein</keyword>
<evidence type="ECO:0000256" key="16">
    <source>
        <dbReference type="ARBA" id="ARBA00069797"/>
    </source>
</evidence>
<protein>
    <recommendedName>
        <fullName evidence="16">Interleukin-1 receptor-like 2</fullName>
    </recommendedName>
    <alternativeName>
        <fullName evidence="17">IL-36 receptor</fullName>
    </alternativeName>
    <alternativeName>
        <fullName evidence="18">Interleukin-1 receptor-related protein 2</fullName>
    </alternativeName>
</protein>
<dbReference type="PROSITE" id="PS50104">
    <property type="entry name" value="TIR"/>
    <property type="match status" value="1"/>
</dbReference>
<dbReference type="Pfam" id="PF07679">
    <property type="entry name" value="I-set"/>
    <property type="match status" value="1"/>
</dbReference>
<dbReference type="InterPro" id="IPR036179">
    <property type="entry name" value="Ig-like_dom_sf"/>
</dbReference>
<dbReference type="GO" id="GO:0016020">
    <property type="term" value="C:membrane"/>
    <property type="evidence" value="ECO:0007669"/>
    <property type="project" value="UniProtKB-SubCell"/>
</dbReference>
<dbReference type="PRINTS" id="PR01536">
    <property type="entry name" value="INTRLKN1R12F"/>
</dbReference>
<dbReference type="GO" id="GO:0006954">
    <property type="term" value="P:inflammatory response"/>
    <property type="evidence" value="ECO:0007669"/>
    <property type="project" value="UniProtKB-KW"/>
</dbReference>
<reference evidence="23" key="1">
    <citation type="submission" date="2025-08" db="UniProtKB">
        <authorList>
            <consortium name="Ensembl"/>
        </authorList>
    </citation>
    <scope>IDENTIFICATION</scope>
</reference>
<dbReference type="InterPro" id="IPR015621">
    <property type="entry name" value="IL-1_rcpt_fam"/>
</dbReference>
<dbReference type="PANTHER" id="PTHR11890:SF9">
    <property type="entry name" value="INTERLEUKIN-1 RECEPTOR-LIKE 2"/>
    <property type="match status" value="1"/>
</dbReference>
<keyword evidence="24" id="KW-1185">Reference proteome</keyword>
<keyword evidence="5" id="KW-0677">Repeat</keyword>
<dbReference type="Pfam" id="PF13895">
    <property type="entry name" value="Ig_2"/>
    <property type="match status" value="1"/>
</dbReference>
<dbReference type="InterPro" id="IPR013783">
    <property type="entry name" value="Ig-like_fold"/>
</dbReference>
<evidence type="ECO:0000256" key="19">
    <source>
        <dbReference type="SAM" id="Phobius"/>
    </source>
</evidence>
<evidence type="ECO:0000256" key="6">
    <source>
        <dbReference type="ARBA" id="ARBA00022801"/>
    </source>
</evidence>
<evidence type="ECO:0000259" key="21">
    <source>
        <dbReference type="PROSITE" id="PS50104"/>
    </source>
</evidence>
<dbReference type="InterPro" id="IPR035897">
    <property type="entry name" value="Toll_tir_struct_dom_sf"/>
</dbReference>
<dbReference type="PANTHER" id="PTHR11890">
    <property type="entry name" value="INTERLEUKIN-1 RECEPTOR FAMILY MEMBER"/>
    <property type="match status" value="1"/>
</dbReference>
<keyword evidence="11" id="KW-0675">Receptor</keyword>
<dbReference type="Proteomes" id="UP000694385">
    <property type="component" value="Unassembled WGS sequence"/>
</dbReference>
<evidence type="ECO:0000256" key="12">
    <source>
        <dbReference type="ARBA" id="ARBA00023180"/>
    </source>
</evidence>
<evidence type="ECO:0000256" key="17">
    <source>
        <dbReference type="ARBA" id="ARBA00077806"/>
    </source>
</evidence>
<dbReference type="AlphaFoldDB" id="A0A8C5LIT6"/>
<evidence type="ECO:0000256" key="4">
    <source>
        <dbReference type="ARBA" id="ARBA00022729"/>
    </source>
</evidence>
<keyword evidence="13" id="KW-0395">Inflammatory response</keyword>
<dbReference type="GO" id="GO:0004909">
    <property type="term" value="F:interleukin-1, type I, activating receptor activity"/>
    <property type="evidence" value="ECO:0007669"/>
    <property type="project" value="InterPro"/>
</dbReference>
<dbReference type="FunFam" id="2.60.40.10:FF:000188">
    <property type="entry name" value="Interleukin-1 receptor accessory protein-like 1"/>
    <property type="match status" value="1"/>
</dbReference>
<dbReference type="PRINTS" id="PR01537">
    <property type="entry name" value="INTRLKN1R1F"/>
</dbReference>
<dbReference type="Gene3D" id="2.60.40.10">
    <property type="entry name" value="Immunoglobulins"/>
    <property type="match status" value="3"/>
</dbReference>
<dbReference type="InterPro" id="IPR013098">
    <property type="entry name" value="Ig_I-set"/>
</dbReference>
<evidence type="ECO:0000256" key="20">
    <source>
        <dbReference type="SAM" id="SignalP"/>
    </source>
</evidence>
<dbReference type="FunFam" id="3.40.50.10140:FF:000002">
    <property type="entry name" value="Interleukin 1 receptor accessory protein"/>
    <property type="match status" value="1"/>
</dbReference>
<feature type="domain" description="Ig-like" evidence="22">
    <location>
        <begin position="127"/>
        <end position="218"/>
    </location>
</feature>
<organism evidence="23 24">
    <name type="scientific">Jaculus jaculus</name>
    <name type="common">Lesser Egyptian jerboa</name>
    <dbReference type="NCBI Taxonomy" id="51337"/>
    <lineage>
        <taxon>Eukaryota</taxon>
        <taxon>Metazoa</taxon>
        <taxon>Chordata</taxon>
        <taxon>Craniata</taxon>
        <taxon>Vertebrata</taxon>
        <taxon>Euteleostomi</taxon>
        <taxon>Mammalia</taxon>
        <taxon>Eutheria</taxon>
        <taxon>Euarchontoglires</taxon>
        <taxon>Glires</taxon>
        <taxon>Rodentia</taxon>
        <taxon>Myomorpha</taxon>
        <taxon>Dipodoidea</taxon>
        <taxon>Dipodidae</taxon>
        <taxon>Dipodinae</taxon>
        <taxon>Jaculus</taxon>
    </lineage>
</organism>
<evidence type="ECO:0000256" key="3">
    <source>
        <dbReference type="ARBA" id="ARBA00022692"/>
    </source>
</evidence>
<evidence type="ECO:0000256" key="18">
    <source>
        <dbReference type="ARBA" id="ARBA00078535"/>
    </source>
</evidence>
<dbReference type="InterPro" id="IPR007110">
    <property type="entry name" value="Ig-like_dom"/>
</dbReference>
<evidence type="ECO:0000256" key="8">
    <source>
        <dbReference type="ARBA" id="ARBA00023027"/>
    </source>
</evidence>
<keyword evidence="6" id="KW-0378">Hydrolase</keyword>
<dbReference type="InterPro" id="IPR004076">
    <property type="entry name" value="IL-1_rcpt_I-typ"/>
</dbReference>
<evidence type="ECO:0000256" key="11">
    <source>
        <dbReference type="ARBA" id="ARBA00023170"/>
    </source>
</evidence>
<dbReference type="OMA" id="CHLNFPQ"/>
<dbReference type="SUPFAM" id="SSF52200">
    <property type="entry name" value="Toll/Interleukin receptor TIR domain"/>
    <property type="match status" value="1"/>
</dbReference>
<evidence type="ECO:0000256" key="5">
    <source>
        <dbReference type="ARBA" id="ARBA00022737"/>
    </source>
</evidence>
<dbReference type="Ensembl" id="ENSJJAT00000030503.1">
    <property type="protein sequence ID" value="ENSJJAP00000023925.1"/>
    <property type="gene ID" value="ENSJJAG00000023541.1"/>
</dbReference>
<name>A0A8C5LIT6_JACJA</name>
<keyword evidence="10" id="KW-1015">Disulfide bond</keyword>
<keyword evidence="7 19" id="KW-1133">Transmembrane helix</keyword>
<comment type="subcellular location">
    <subcellularLocation>
        <location evidence="1">Membrane</location>
        <topology evidence="1">Single-pass type I membrane protein</topology>
    </subcellularLocation>
</comment>
<keyword evidence="4 20" id="KW-0732">Signal</keyword>
<evidence type="ECO:0000256" key="10">
    <source>
        <dbReference type="ARBA" id="ARBA00023157"/>
    </source>
</evidence>
<evidence type="ECO:0000256" key="9">
    <source>
        <dbReference type="ARBA" id="ARBA00023136"/>
    </source>
</evidence>
<accession>A0A8C5LIT6</accession>
<evidence type="ECO:0000256" key="1">
    <source>
        <dbReference type="ARBA" id="ARBA00004479"/>
    </source>
</evidence>
<reference evidence="23" key="2">
    <citation type="submission" date="2025-09" db="UniProtKB">
        <authorList>
            <consortium name="Ensembl"/>
        </authorList>
    </citation>
    <scope>IDENTIFICATION</scope>
</reference>
<feature type="signal peptide" evidence="20">
    <location>
        <begin position="1"/>
        <end position="21"/>
    </location>
</feature>
<feature type="chain" id="PRO_5034479876" description="Interleukin-1 receptor-like 2" evidence="20">
    <location>
        <begin position="22"/>
        <end position="568"/>
    </location>
</feature>
<dbReference type="Pfam" id="PF01582">
    <property type="entry name" value="TIR"/>
    <property type="match status" value="1"/>
</dbReference>
<dbReference type="GO" id="GO:0016787">
    <property type="term" value="F:hydrolase activity"/>
    <property type="evidence" value="ECO:0007669"/>
    <property type="project" value="UniProtKB-KW"/>
</dbReference>
<feature type="domain" description="Ig-like" evidence="22">
    <location>
        <begin position="16"/>
        <end position="113"/>
    </location>
</feature>
<keyword evidence="8" id="KW-0520">NAD</keyword>
<keyword evidence="14" id="KW-0393">Immunoglobulin domain</keyword>
<evidence type="ECO:0000256" key="7">
    <source>
        <dbReference type="ARBA" id="ARBA00022989"/>
    </source>
</evidence>
<dbReference type="GO" id="GO:0045582">
    <property type="term" value="P:positive regulation of T cell differentiation"/>
    <property type="evidence" value="ECO:0007669"/>
    <property type="project" value="Ensembl"/>
</dbReference>
<comment type="subunit">
    <text evidence="15">Interacts with IL1RAP; the association is enhanced by IL36B indicative for an functional signaling complex and inhibited by IL36RN.</text>
</comment>
<dbReference type="InterPro" id="IPR004074">
    <property type="entry name" value="IL-1_rcpt_I/II-typ"/>
</dbReference>
<dbReference type="InterPro" id="IPR000157">
    <property type="entry name" value="TIR_dom"/>
</dbReference>
<feature type="transmembrane region" description="Helical" evidence="19">
    <location>
        <begin position="338"/>
        <end position="361"/>
    </location>
</feature>
<evidence type="ECO:0000313" key="24">
    <source>
        <dbReference type="Proteomes" id="UP000694385"/>
    </source>
</evidence>
<dbReference type="PRINTS" id="PR01538">
    <property type="entry name" value="INTRLEUKN1R1"/>
</dbReference>
<keyword evidence="3 19" id="KW-0812">Transmembrane</keyword>
<dbReference type="SMART" id="SM00408">
    <property type="entry name" value="IGc2"/>
    <property type="match status" value="2"/>
</dbReference>
<dbReference type="InterPro" id="IPR003599">
    <property type="entry name" value="Ig_sub"/>
</dbReference>
<keyword evidence="9 19" id="KW-0472">Membrane</keyword>
<dbReference type="FunFam" id="2.60.40.10:FF:001096">
    <property type="entry name" value="Interleukin 1 receptor like 2"/>
    <property type="match status" value="1"/>
</dbReference>
<evidence type="ECO:0000256" key="2">
    <source>
        <dbReference type="ARBA" id="ARBA00009752"/>
    </source>
</evidence>
<evidence type="ECO:0000256" key="13">
    <source>
        <dbReference type="ARBA" id="ARBA00023198"/>
    </source>
</evidence>
<dbReference type="PROSITE" id="PS50835">
    <property type="entry name" value="IG_LIKE"/>
    <property type="match status" value="2"/>
</dbReference>
<gene>
    <name evidence="23" type="primary">Il1rl2</name>
</gene>
<dbReference type="GO" id="GO:0032755">
    <property type="term" value="P:positive regulation of interleukin-6 production"/>
    <property type="evidence" value="ECO:0007669"/>
    <property type="project" value="Ensembl"/>
</dbReference>
<dbReference type="SMART" id="SM00255">
    <property type="entry name" value="TIR"/>
    <property type="match status" value="1"/>
</dbReference>
<feature type="domain" description="TIR" evidence="21">
    <location>
        <begin position="383"/>
        <end position="537"/>
    </location>
</feature>
<dbReference type="SMART" id="SM00409">
    <property type="entry name" value="IG"/>
    <property type="match status" value="3"/>
</dbReference>
<dbReference type="GeneTree" id="ENSGT01090000259985"/>
<evidence type="ECO:0000259" key="22">
    <source>
        <dbReference type="PROSITE" id="PS50835"/>
    </source>
</evidence>
<sequence>MGVRSLLLCGVSIAFPLLVTADACKDENVQNETVAEDQPFAFNCTLFPTTNGVVNVTWHKTSSKIALSKDIQLRIHQEHTWILFLPLAQEDSGIYHCVIKNTDGCYRIPLNLTVFKKHWCDPSRRSPANLSDDYIQILPTGKSGSLTCHMHFPKSCVLDSVKWYKGCEEIKAGKQFAPSRMRLLVYHTSAEDGGSYACTARLTHAGRTYLVRNSIIVSTTGVGSGRRIPNITYPRNNSIEVRLGSILTVDCNITDVKENTNRRCWRVNNTLVNDNYSSSKRIREGVESNVSYTDHIFYTVNITFLEVKMEDYGHPFTCHAGMSSAYIILRLPAPDFEAYLIGGLVTLVVLVVLVLCIYHNFKIDIVLWYRRAFLSTRAIEDGKLYDAYVLYPKCPQESQGHDVDTLVLKLLPEVLEKQCGYKLFIFGRDEFPGQAVANVIDESVKLCRRLIVTVVPAYPSFGLLNMSAEQIAIYNALIQDGMKVILIELGKVEDYGTLPESIQYIRQKHGAIQWRGDFTEQSQCAKSKFWKKVRYCMPPRRYSPSSSVQLQEHTPCDGTILAWGLITH</sequence>
<evidence type="ECO:0000313" key="23">
    <source>
        <dbReference type="Ensembl" id="ENSJJAP00000023925.1"/>
    </source>
</evidence>
<dbReference type="SUPFAM" id="SSF48726">
    <property type="entry name" value="Immunoglobulin"/>
    <property type="match status" value="3"/>
</dbReference>
<evidence type="ECO:0000256" key="14">
    <source>
        <dbReference type="ARBA" id="ARBA00023319"/>
    </source>
</evidence>
<dbReference type="FunFam" id="2.60.40.10:FF:001302">
    <property type="entry name" value="Interleukin 1 receptor like 2"/>
    <property type="match status" value="1"/>
</dbReference>
<dbReference type="InterPro" id="IPR003598">
    <property type="entry name" value="Ig_sub2"/>
</dbReference>
<dbReference type="Gene3D" id="3.40.50.10140">
    <property type="entry name" value="Toll/interleukin-1 receptor homology (TIR) domain"/>
    <property type="match status" value="1"/>
</dbReference>
<proteinExistence type="inferred from homology"/>
<evidence type="ECO:0000256" key="15">
    <source>
        <dbReference type="ARBA" id="ARBA00064834"/>
    </source>
</evidence>
<dbReference type="GO" id="GO:0050727">
    <property type="term" value="P:regulation of inflammatory response"/>
    <property type="evidence" value="ECO:0007669"/>
    <property type="project" value="Ensembl"/>
</dbReference>